<dbReference type="FunFam" id="1.10.10.60:FF:000193">
    <property type="entry name" value="Ultrabithorax, isoform C"/>
    <property type="match status" value="1"/>
</dbReference>
<dbReference type="InterPro" id="IPR050296">
    <property type="entry name" value="Antp_homeobox"/>
</dbReference>
<dbReference type="InterPro" id="IPR020479">
    <property type="entry name" value="HD_metazoa"/>
</dbReference>
<feature type="DNA-binding region" description="Homeobox" evidence="7">
    <location>
        <begin position="186"/>
        <end position="245"/>
    </location>
</feature>
<evidence type="ECO:0000256" key="3">
    <source>
        <dbReference type="ARBA" id="ARBA00022473"/>
    </source>
</evidence>
<dbReference type="Proteomes" id="UP000678499">
    <property type="component" value="Unassembled WGS sequence"/>
</dbReference>
<feature type="region of interest" description="Disordered" evidence="10">
    <location>
        <begin position="268"/>
        <end position="316"/>
    </location>
</feature>
<feature type="compositionally biased region" description="Basic and acidic residues" evidence="10">
    <location>
        <begin position="44"/>
        <end position="60"/>
    </location>
</feature>
<dbReference type="EMBL" id="CAJPEX010000252">
    <property type="protein sequence ID" value="CAG0914604.1"/>
    <property type="molecule type" value="Genomic_DNA"/>
</dbReference>
<organism evidence="12">
    <name type="scientific">Notodromas monacha</name>
    <dbReference type="NCBI Taxonomy" id="399045"/>
    <lineage>
        <taxon>Eukaryota</taxon>
        <taxon>Metazoa</taxon>
        <taxon>Ecdysozoa</taxon>
        <taxon>Arthropoda</taxon>
        <taxon>Crustacea</taxon>
        <taxon>Oligostraca</taxon>
        <taxon>Ostracoda</taxon>
        <taxon>Podocopa</taxon>
        <taxon>Podocopida</taxon>
        <taxon>Cypridocopina</taxon>
        <taxon>Cypridoidea</taxon>
        <taxon>Cyprididae</taxon>
        <taxon>Notodromas</taxon>
    </lineage>
</organism>
<dbReference type="Pfam" id="PF00046">
    <property type="entry name" value="Homeodomain"/>
    <property type="match status" value="1"/>
</dbReference>
<sequence>MARPSRCLGASTGCAIREESNVRKVRRVEGQAKQNDELHCKKIKEKGVESERATDGRDGTFFRPPYGISTRRGKKPYTRGLLSSCLLSRARSDFVRARARHRWRAFNGRLRRGDTGSEEEERRTDESSRASLKQSRARSVSMYEDNLTAAFINTTSNALVNVLSRTPGDAEAGARGGFHVGQNGLRRRGRQTYTRYQTLELEKEFHTNHYLTRRRRIEMAHALCLTERQIKIWFQNRRMKLKKEIQAIKELNEQEKHAQAAKAAAAAAAAAAAQNGQSHAQGSHAQQAPNNQTTPNAGGAGGHQSGQGRDPHANSA</sequence>
<dbReference type="SMART" id="SM00389">
    <property type="entry name" value="HOX"/>
    <property type="match status" value="1"/>
</dbReference>
<dbReference type="SUPFAM" id="SSF46689">
    <property type="entry name" value="Homeodomain-like"/>
    <property type="match status" value="1"/>
</dbReference>
<feature type="domain" description="Homeobox" evidence="11">
    <location>
        <begin position="184"/>
        <end position="244"/>
    </location>
</feature>
<protein>
    <recommendedName>
        <fullName evidence="11">Homeobox domain-containing protein</fullName>
    </recommendedName>
</protein>
<keyword evidence="13" id="KW-1185">Reference proteome</keyword>
<evidence type="ECO:0000256" key="4">
    <source>
        <dbReference type="ARBA" id="ARBA00023125"/>
    </source>
</evidence>
<dbReference type="GO" id="GO:0000978">
    <property type="term" value="F:RNA polymerase II cis-regulatory region sequence-specific DNA binding"/>
    <property type="evidence" value="ECO:0007669"/>
    <property type="project" value="TreeGrafter"/>
</dbReference>
<evidence type="ECO:0000256" key="9">
    <source>
        <dbReference type="SAM" id="Coils"/>
    </source>
</evidence>
<evidence type="ECO:0000256" key="10">
    <source>
        <dbReference type="SAM" id="MobiDB-lite"/>
    </source>
</evidence>
<dbReference type="PROSITE" id="PS50071">
    <property type="entry name" value="HOMEOBOX_2"/>
    <property type="match status" value="1"/>
</dbReference>
<feature type="compositionally biased region" description="Low complexity" evidence="10">
    <location>
        <begin position="268"/>
        <end position="288"/>
    </location>
</feature>
<evidence type="ECO:0000256" key="8">
    <source>
        <dbReference type="RuleBase" id="RU000682"/>
    </source>
</evidence>
<comment type="subcellular location">
    <subcellularLocation>
        <location evidence="1 7 8">Nucleus</location>
    </subcellularLocation>
</comment>
<keyword evidence="3" id="KW-0217">Developmental protein</keyword>
<dbReference type="InterPro" id="IPR001356">
    <property type="entry name" value="HD"/>
</dbReference>
<evidence type="ECO:0000259" key="11">
    <source>
        <dbReference type="PROSITE" id="PS50071"/>
    </source>
</evidence>
<dbReference type="GO" id="GO:0005634">
    <property type="term" value="C:nucleus"/>
    <property type="evidence" value="ECO:0007669"/>
    <property type="project" value="UniProtKB-SubCell"/>
</dbReference>
<gene>
    <name evidence="12" type="ORF">NMOB1V02_LOCUS2283</name>
</gene>
<evidence type="ECO:0000256" key="6">
    <source>
        <dbReference type="ARBA" id="ARBA00023242"/>
    </source>
</evidence>
<feature type="region of interest" description="Disordered" evidence="10">
    <location>
        <begin position="44"/>
        <end position="73"/>
    </location>
</feature>
<keyword evidence="5 7" id="KW-0371">Homeobox</keyword>
<evidence type="ECO:0000313" key="12">
    <source>
        <dbReference type="EMBL" id="CAD7274452.1"/>
    </source>
</evidence>
<feature type="region of interest" description="Disordered" evidence="10">
    <location>
        <begin position="112"/>
        <end position="133"/>
    </location>
</feature>
<dbReference type="GO" id="GO:0000981">
    <property type="term" value="F:DNA-binding transcription factor activity, RNA polymerase II-specific"/>
    <property type="evidence" value="ECO:0007669"/>
    <property type="project" value="InterPro"/>
</dbReference>
<reference evidence="12" key="1">
    <citation type="submission" date="2020-11" db="EMBL/GenBank/DDBJ databases">
        <authorList>
            <person name="Tran Van P."/>
        </authorList>
    </citation>
    <scope>NUCLEOTIDE SEQUENCE</scope>
</reference>
<evidence type="ECO:0000256" key="1">
    <source>
        <dbReference type="ARBA" id="ARBA00004123"/>
    </source>
</evidence>
<dbReference type="GO" id="GO:0000122">
    <property type="term" value="P:negative regulation of transcription by RNA polymerase II"/>
    <property type="evidence" value="ECO:0007669"/>
    <property type="project" value="TreeGrafter"/>
</dbReference>
<dbReference type="EMBL" id="OA882289">
    <property type="protein sequence ID" value="CAD7274452.1"/>
    <property type="molecule type" value="Genomic_DNA"/>
</dbReference>
<dbReference type="PRINTS" id="PR00024">
    <property type="entry name" value="HOMEOBOX"/>
</dbReference>
<evidence type="ECO:0000256" key="5">
    <source>
        <dbReference type="ARBA" id="ARBA00023155"/>
    </source>
</evidence>
<feature type="compositionally biased region" description="Basic and acidic residues" evidence="10">
    <location>
        <begin position="112"/>
        <end position="128"/>
    </location>
</feature>
<accession>A0A7R9GBA5</accession>
<evidence type="ECO:0000256" key="7">
    <source>
        <dbReference type="PROSITE-ProRule" id="PRU00108"/>
    </source>
</evidence>
<dbReference type="GO" id="GO:0009952">
    <property type="term" value="P:anterior/posterior pattern specification"/>
    <property type="evidence" value="ECO:0007669"/>
    <property type="project" value="TreeGrafter"/>
</dbReference>
<keyword evidence="4 7" id="KW-0238">DNA-binding</keyword>
<dbReference type="Gene3D" id="1.10.10.60">
    <property type="entry name" value="Homeodomain-like"/>
    <property type="match status" value="1"/>
</dbReference>
<dbReference type="OrthoDB" id="6159439at2759"/>
<comment type="similarity">
    <text evidence="2">Belongs to the Antp homeobox family.</text>
</comment>
<dbReference type="PANTHER" id="PTHR45659">
    <property type="entry name" value="HOMEOBOX PROTEIN HOX"/>
    <property type="match status" value="1"/>
</dbReference>
<dbReference type="CDD" id="cd00086">
    <property type="entry name" value="homeodomain"/>
    <property type="match status" value="1"/>
</dbReference>
<keyword evidence="9" id="KW-0175">Coiled coil</keyword>
<evidence type="ECO:0000313" key="13">
    <source>
        <dbReference type="Proteomes" id="UP000678499"/>
    </source>
</evidence>
<dbReference type="PANTHER" id="PTHR45659:SF21">
    <property type="entry name" value="HOMEOTIC PROTEIN ULTRABITHORAX"/>
    <property type="match status" value="1"/>
</dbReference>
<dbReference type="InterPro" id="IPR009057">
    <property type="entry name" value="Homeodomain-like_sf"/>
</dbReference>
<dbReference type="InterPro" id="IPR017970">
    <property type="entry name" value="Homeobox_CS"/>
</dbReference>
<dbReference type="AlphaFoldDB" id="A0A7R9GBA5"/>
<name>A0A7R9GBA5_9CRUS</name>
<keyword evidence="6 7" id="KW-0539">Nucleus</keyword>
<feature type="coiled-coil region" evidence="9">
    <location>
        <begin position="238"/>
        <end position="268"/>
    </location>
</feature>
<dbReference type="PROSITE" id="PS00027">
    <property type="entry name" value="HOMEOBOX_1"/>
    <property type="match status" value="1"/>
</dbReference>
<proteinExistence type="inferred from homology"/>
<evidence type="ECO:0000256" key="2">
    <source>
        <dbReference type="ARBA" id="ARBA00009107"/>
    </source>
</evidence>